<dbReference type="OrthoDB" id="9811523at2"/>
<evidence type="ECO:0000313" key="2">
    <source>
        <dbReference type="EMBL" id="MRX77164.1"/>
    </source>
</evidence>
<dbReference type="GO" id="GO:0008999">
    <property type="term" value="F:protein-N-terminal-alanine acetyltransferase activity"/>
    <property type="evidence" value="ECO:0007669"/>
    <property type="project" value="TreeGrafter"/>
</dbReference>
<dbReference type="InterPro" id="IPR000182">
    <property type="entry name" value="GNAT_dom"/>
</dbReference>
<comment type="caution">
    <text evidence="2">The sequence shown here is derived from an EMBL/GenBank/DDBJ whole genome shotgun (WGS) entry which is preliminary data.</text>
</comment>
<sequence length="184" mass="21178">MQEQLNFQIDHNIHLELTHHTHAEGLFRSVDENRDHISKFLSWVDHMKTVEDTRNYIKTCTQLFNEGKEVSFVIIYAGKIAGRVGLHHINNLDKNAAIGYWLTEEAIGKGIIINSCKKLINYGFDVLGLNRIEIKVATQNFKSQAVPEKLNFVKEGILRQAAIMNNDFLDLILYSALKKEWVNK</sequence>
<evidence type="ECO:0000313" key="3">
    <source>
        <dbReference type="Proteomes" id="UP000487757"/>
    </source>
</evidence>
<accession>A0A7K0G1E0</accession>
<dbReference type="PANTHER" id="PTHR43441">
    <property type="entry name" value="RIBOSOMAL-PROTEIN-SERINE ACETYLTRANSFERASE"/>
    <property type="match status" value="1"/>
</dbReference>
<keyword evidence="3" id="KW-1185">Reference proteome</keyword>
<dbReference type="AlphaFoldDB" id="A0A7K0G1E0"/>
<evidence type="ECO:0000259" key="1">
    <source>
        <dbReference type="Pfam" id="PF13302"/>
    </source>
</evidence>
<proteinExistence type="predicted"/>
<dbReference type="SUPFAM" id="SSF55729">
    <property type="entry name" value="Acyl-CoA N-acyltransferases (Nat)"/>
    <property type="match status" value="1"/>
</dbReference>
<dbReference type="Proteomes" id="UP000487757">
    <property type="component" value="Unassembled WGS sequence"/>
</dbReference>
<organism evidence="2 3">
    <name type="scientific">Pedobacter petrophilus</name>
    <dbReference type="NCBI Taxonomy" id="1908241"/>
    <lineage>
        <taxon>Bacteria</taxon>
        <taxon>Pseudomonadati</taxon>
        <taxon>Bacteroidota</taxon>
        <taxon>Sphingobacteriia</taxon>
        <taxon>Sphingobacteriales</taxon>
        <taxon>Sphingobacteriaceae</taxon>
        <taxon>Pedobacter</taxon>
    </lineage>
</organism>
<keyword evidence="2" id="KW-0808">Transferase</keyword>
<dbReference type="PANTHER" id="PTHR43441:SF12">
    <property type="entry name" value="RIBOSOMAL N-ACETYLTRANSFERASE YDAF-RELATED"/>
    <property type="match status" value="1"/>
</dbReference>
<dbReference type="GO" id="GO:0005737">
    <property type="term" value="C:cytoplasm"/>
    <property type="evidence" value="ECO:0007669"/>
    <property type="project" value="TreeGrafter"/>
</dbReference>
<feature type="domain" description="N-acetyltransferase" evidence="1">
    <location>
        <begin position="17"/>
        <end position="152"/>
    </location>
</feature>
<dbReference type="InterPro" id="IPR016181">
    <property type="entry name" value="Acyl_CoA_acyltransferase"/>
</dbReference>
<dbReference type="Gene3D" id="3.40.630.30">
    <property type="match status" value="1"/>
</dbReference>
<dbReference type="GO" id="GO:1990189">
    <property type="term" value="F:protein N-terminal-serine acetyltransferase activity"/>
    <property type="evidence" value="ECO:0007669"/>
    <property type="project" value="TreeGrafter"/>
</dbReference>
<dbReference type="RefSeq" id="WP_154281427.1">
    <property type="nucleotide sequence ID" value="NZ_JBHUJQ010000001.1"/>
</dbReference>
<name>A0A7K0G1E0_9SPHI</name>
<dbReference type="InterPro" id="IPR051908">
    <property type="entry name" value="Ribosomal_N-acetyltransferase"/>
</dbReference>
<dbReference type="Pfam" id="PF13302">
    <property type="entry name" value="Acetyltransf_3"/>
    <property type="match status" value="1"/>
</dbReference>
<gene>
    <name evidence="2" type="ORF">GJU39_13820</name>
</gene>
<reference evidence="2 3" key="1">
    <citation type="submission" date="2019-11" db="EMBL/GenBank/DDBJ databases">
        <title>Pedobacter petrophilus genome.</title>
        <authorList>
            <person name="Feldbauer M.J."/>
            <person name="Newman J.D."/>
        </authorList>
    </citation>
    <scope>NUCLEOTIDE SEQUENCE [LARGE SCALE GENOMIC DNA]</scope>
    <source>
        <strain evidence="2 3">LMG 29686</strain>
    </source>
</reference>
<protein>
    <submittedName>
        <fullName evidence="2">GNAT family N-acetyltransferase</fullName>
    </submittedName>
</protein>
<dbReference type="EMBL" id="WKKH01000021">
    <property type="protein sequence ID" value="MRX77164.1"/>
    <property type="molecule type" value="Genomic_DNA"/>
</dbReference>